<dbReference type="EC" id="3.1.3.48" evidence="3"/>
<proteinExistence type="inferred from homology"/>
<comment type="caution">
    <text evidence="3">The sequence shown here is derived from an EMBL/GenBank/DDBJ whole genome shotgun (WGS) entry which is preliminary data.</text>
</comment>
<evidence type="ECO:0000256" key="1">
    <source>
        <dbReference type="ARBA" id="ARBA00009580"/>
    </source>
</evidence>
<name>A0AAW9RIA1_9GAMM</name>
<evidence type="ECO:0000313" key="3">
    <source>
        <dbReference type="EMBL" id="MEJ8569154.1"/>
    </source>
</evidence>
<dbReference type="InterPro" id="IPR026893">
    <property type="entry name" value="Tyr/Ser_Pase_IphP-type"/>
</dbReference>
<protein>
    <submittedName>
        <fullName evidence="3">Tyrosine-protein phosphatase</fullName>
        <ecNumber evidence="3">3.1.3.48</ecNumber>
    </submittedName>
</protein>
<dbReference type="Gene3D" id="3.90.190.10">
    <property type="entry name" value="Protein tyrosine phosphatase superfamily"/>
    <property type="match status" value="1"/>
</dbReference>
<keyword evidence="4" id="KW-1185">Reference proteome</keyword>
<dbReference type="RefSeq" id="WP_354696475.1">
    <property type="nucleotide sequence ID" value="NZ_JAZHOG010000011.1"/>
</dbReference>
<dbReference type="EMBL" id="JAZHOG010000011">
    <property type="protein sequence ID" value="MEJ8569154.1"/>
    <property type="molecule type" value="Genomic_DNA"/>
</dbReference>
<keyword evidence="3" id="KW-0378">Hydrolase</keyword>
<reference evidence="3 4" key="1">
    <citation type="submission" date="2024-02" db="EMBL/GenBank/DDBJ databases">
        <title>A novel Wenzhouxiangellaceae bacterium, isolated from coastal sediments.</title>
        <authorList>
            <person name="Du Z.-J."/>
            <person name="Ye Y.-Q."/>
            <person name="Zhang X.-Y."/>
        </authorList>
    </citation>
    <scope>NUCLEOTIDE SEQUENCE [LARGE SCALE GENOMIC DNA]</scope>
    <source>
        <strain evidence="3 4">CH-27</strain>
    </source>
</reference>
<organism evidence="3 4">
    <name type="scientific">Elongatibacter sediminis</name>
    <dbReference type="NCBI Taxonomy" id="3119006"/>
    <lineage>
        <taxon>Bacteria</taxon>
        <taxon>Pseudomonadati</taxon>
        <taxon>Pseudomonadota</taxon>
        <taxon>Gammaproteobacteria</taxon>
        <taxon>Chromatiales</taxon>
        <taxon>Wenzhouxiangellaceae</taxon>
        <taxon>Elongatibacter</taxon>
    </lineage>
</organism>
<dbReference type="PROSITE" id="PS50056">
    <property type="entry name" value="TYR_PHOSPHATASE_2"/>
    <property type="match status" value="1"/>
</dbReference>
<accession>A0AAW9RIA1</accession>
<dbReference type="InterPro" id="IPR000387">
    <property type="entry name" value="Tyr_Pase_dom"/>
</dbReference>
<evidence type="ECO:0000259" key="2">
    <source>
        <dbReference type="PROSITE" id="PS50056"/>
    </source>
</evidence>
<dbReference type="Pfam" id="PF13350">
    <property type="entry name" value="Y_phosphatase3"/>
    <property type="match status" value="1"/>
</dbReference>
<dbReference type="Proteomes" id="UP001359886">
    <property type="component" value="Unassembled WGS sequence"/>
</dbReference>
<dbReference type="GO" id="GO:0004725">
    <property type="term" value="F:protein tyrosine phosphatase activity"/>
    <property type="evidence" value="ECO:0007669"/>
    <property type="project" value="UniProtKB-EC"/>
</dbReference>
<feature type="domain" description="Tyrosine specific protein phosphatases" evidence="2">
    <location>
        <begin position="125"/>
        <end position="161"/>
    </location>
</feature>
<evidence type="ECO:0000313" key="4">
    <source>
        <dbReference type="Proteomes" id="UP001359886"/>
    </source>
</evidence>
<sequence length="258" mass="28528">MIERALPLEGAVNLRDFGGYLTEDGNRVRTGRLFRSGSLARLSETAQQAFAGFGIGLICDLRRDNEKAAAPTPFPSDAPRRLELPIEPGSARRLYREMGRTALTLEQSIDFMVNINRELARHHADDYARMFEGLLELGDGGFLVHCSAGKDRTGFACALILHALGVPQATVLEDYLLTNEALDIEGYILPVLTAKYGVPDDMPAEAMLAIAGVRPEYLQAAFDTIEAEFEGVEHYLERAVGLDRAARETLRRRYVESV</sequence>
<dbReference type="SUPFAM" id="SSF52799">
    <property type="entry name" value="(Phosphotyrosine protein) phosphatases II"/>
    <property type="match status" value="1"/>
</dbReference>
<dbReference type="PANTHER" id="PTHR31126:SF1">
    <property type="entry name" value="TYROSINE SPECIFIC PROTEIN PHOSPHATASES DOMAIN-CONTAINING PROTEIN"/>
    <property type="match status" value="1"/>
</dbReference>
<gene>
    <name evidence="3" type="ORF">V3330_16100</name>
</gene>
<dbReference type="InterPro" id="IPR016130">
    <property type="entry name" value="Tyr_Pase_AS"/>
</dbReference>
<dbReference type="PANTHER" id="PTHR31126">
    <property type="entry name" value="TYROSINE-PROTEIN PHOSPHATASE"/>
    <property type="match status" value="1"/>
</dbReference>
<dbReference type="AlphaFoldDB" id="A0AAW9RIA1"/>
<dbReference type="PROSITE" id="PS00383">
    <property type="entry name" value="TYR_PHOSPHATASE_1"/>
    <property type="match status" value="1"/>
</dbReference>
<comment type="similarity">
    <text evidence="1">Belongs to the protein-tyrosine phosphatase family.</text>
</comment>
<dbReference type="InterPro" id="IPR029021">
    <property type="entry name" value="Prot-tyrosine_phosphatase-like"/>
</dbReference>